<evidence type="ECO:0000313" key="6">
    <source>
        <dbReference type="Proteomes" id="UP000199283"/>
    </source>
</evidence>
<dbReference type="SUPFAM" id="SSF51735">
    <property type="entry name" value="NAD(P)-binding Rossmann-fold domains"/>
    <property type="match status" value="1"/>
</dbReference>
<dbReference type="InterPro" id="IPR046346">
    <property type="entry name" value="Aminoacid_DH-like_N_sf"/>
</dbReference>
<dbReference type="SUPFAM" id="SSF53223">
    <property type="entry name" value="Aminoacid dehydrogenase-like, N-terminal domain"/>
    <property type="match status" value="1"/>
</dbReference>
<keyword evidence="3" id="KW-0028">Amino-acid biosynthesis</keyword>
<accession>A0A1H7LCJ8</accession>
<dbReference type="Pfam" id="PF08501">
    <property type="entry name" value="Shikimate_dh_N"/>
    <property type="match status" value="1"/>
</dbReference>
<comment type="pathway">
    <text evidence="1">Metabolic intermediate biosynthesis; chorismate biosynthesis; chorismate from D-erythrose 4-phosphate and phosphoenolpyruvate: step 4/7.</text>
</comment>
<sequence>MTLLCGLIGENIGNSRLSKALDIMAADVGIEVAFTSIDTLEIEGFDFDDQIDLLRSDGWTGVTVTHPWKTHAATWADGAMVPGTAHLGAANTLIFDPVTGHNTDYTGFLSAFPNVLNRSPGSVAVAGAGGVARAVVPALIALGAGPVHIWDLDADMAHELAARTGAIAVDIADSTDAIRDADGLANCTPLGMAPYGGTAFDPLLLGHQKWAFDAVYTPTDTPFALAAKSAGLDVLTGFDLFRFMAMQSFEAYTGITPDPVMTLPKLAALRPRE</sequence>
<evidence type="ECO:0000259" key="4">
    <source>
        <dbReference type="Pfam" id="PF08501"/>
    </source>
</evidence>
<dbReference type="EMBL" id="FNZQ01000002">
    <property type="protein sequence ID" value="SEK96265.1"/>
    <property type="molecule type" value="Genomic_DNA"/>
</dbReference>
<name>A0A1H7LCJ8_9RHOB</name>
<dbReference type="InterPro" id="IPR036291">
    <property type="entry name" value="NAD(P)-bd_dom_sf"/>
</dbReference>
<dbReference type="Gene3D" id="3.40.50.10860">
    <property type="entry name" value="Leucine Dehydrogenase, chain A, domain 1"/>
    <property type="match status" value="1"/>
</dbReference>
<dbReference type="GO" id="GO:0019632">
    <property type="term" value="P:shikimate metabolic process"/>
    <property type="evidence" value="ECO:0007669"/>
    <property type="project" value="TreeGrafter"/>
</dbReference>
<dbReference type="STRING" id="188906.SAMN04488526_1674"/>
<dbReference type="AlphaFoldDB" id="A0A1H7LCJ8"/>
<feature type="domain" description="Shikimate dehydrogenase substrate binding N-terminal" evidence="4">
    <location>
        <begin position="7"/>
        <end position="93"/>
    </location>
</feature>
<evidence type="ECO:0000313" key="5">
    <source>
        <dbReference type="EMBL" id="SEK96265.1"/>
    </source>
</evidence>
<organism evidence="5 6">
    <name type="scientific">Jannaschia helgolandensis</name>
    <dbReference type="NCBI Taxonomy" id="188906"/>
    <lineage>
        <taxon>Bacteria</taxon>
        <taxon>Pseudomonadati</taxon>
        <taxon>Pseudomonadota</taxon>
        <taxon>Alphaproteobacteria</taxon>
        <taxon>Rhodobacterales</taxon>
        <taxon>Roseobacteraceae</taxon>
        <taxon>Jannaschia</taxon>
    </lineage>
</organism>
<dbReference type="GO" id="GO:0009423">
    <property type="term" value="P:chorismate biosynthetic process"/>
    <property type="evidence" value="ECO:0007669"/>
    <property type="project" value="TreeGrafter"/>
</dbReference>
<dbReference type="GO" id="GO:0004764">
    <property type="term" value="F:shikimate 3-dehydrogenase (NADP+) activity"/>
    <property type="evidence" value="ECO:0007669"/>
    <property type="project" value="InterPro"/>
</dbReference>
<dbReference type="InterPro" id="IPR013708">
    <property type="entry name" value="Shikimate_DH-bd_N"/>
</dbReference>
<keyword evidence="3" id="KW-0057">Aromatic amino acid biosynthesis</keyword>
<dbReference type="GO" id="GO:0009073">
    <property type="term" value="P:aromatic amino acid family biosynthetic process"/>
    <property type="evidence" value="ECO:0007669"/>
    <property type="project" value="UniProtKB-KW"/>
</dbReference>
<keyword evidence="6" id="KW-1185">Reference proteome</keyword>
<dbReference type="PANTHER" id="PTHR21089">
    <property type="entry name" value="SHIKIMATE DEHYDROGENASE"/>
    <property type="match status" value="1"/>
</dbReference>
<dbReference type="Gene3D" id="3.40.50.720">
    <property type="entry name" value="NAD(P)-binding Rossmann-like Domain"/>
    <property type="match status" value="1"/>
</dbReference>
<reference evidence="5 6" key="1">
    <citation type="submission" date="2016-10" db="EMBL/GenBank/DDBJ databases">
        <authorList>
            <person name="de Groot N.N."/>
        </authorList>
    </citation>
    <scope>NUCLEOTIDE SEQUENCE [LARGE SCALE GENOMIC DNA]</scope>
    <source>
        <strain evidence="5 6">DSM 14858</strain>
    </source>
</reference>
<dbReference type="InterPro" id="IPR022893">
    <property type="entry name" value="Shikimate_DH_fam"/>
</dbReference>
<dbReference type="Proteomes" id="UP000199283">
    <property type="component" value="Unassembled WGS sequence"/>
</dbReference>
<gene>
    <name evidence="5" type="ORF">SAMN04488526_1674</name>
</gene>
<evidence type="ECO:0000256" key="1">
    <source>
        <dbReference type="ARBA" id="ARBA00004871"/>
    </source>
</evidence>
<dbReference type="GO" id="GO:0050661">
    <property type="term" value="F:NADP binding"/>
    <property type="evidence" value="ECO:0007669"/>
    <property type="project" value="TreeGrafter"/>
</dbReference>
<proteinExistence type="predicted"/>
<evidence type="ECO:0000256" key="2">
    <source>
        <dbReference type="ARBA" id="ARBA00023002"/>
    </source>
</evidence>
<evidence type="ECO:0000256" key="3">
    <source>
        <dbReference type="ARBA" id="ARBA00023141"/>
    </source>
</evidence>
<protein>
    <submittedName>
        <fullName evidence="5">Shikimate dehydrogenase</fullName>
    </submittedName>
</protein>
<keyword evidence="2" id="KW-0560">Oxidoreductase</keyword>
<dbReference type="PANTHER" id="PTHR21089:SF1">
    <property type="entry name" value="BIFUNCTIONAL 3-DEHYDROQUINATE DEHYDRATASE_SHIKIMATE DEHYDROGENASE, CHLOROPLASTIC"/>
    <property type="match status" value="1"/>
</dbReference>
<dbReference type="OrthoDB" id="9792692at2"/>
<dbReference type="RefSeq" id="WP_092761725.1">
    <property type="nucleotide sequence ID" value="NZ_FNZQ01000002.1"/>
</dbReference>
<dbReference type="GO" id="GO:0005829">
    <property type="term" value="C:cytosol"/>
    <property type="evidence" value="ECO:0007669"/>
    <property type="project" value="TreeGrafter"/>
</dbReference>